<dbReference type="CDD" id="cd17043">
    <property type="entry name" value="RA"/>
    <property type="match status" value="1"/>
</dbReference>
<feature type="region of interest" description="Disordered" evidence="1">
    <location>
        <begin position="242"/>
        <end position="280"/>
    </location>
</feature>
<dbReference type="Pfam" id="PF00788">
    <property type="entry name" value="RA"/>
    <property type="match status" value="2"/>
</dbReference>
<dbReference type="Gene3D" id="3.10.20.90">
    <property type="entry name" value="Phosphatidylinositol 3-kinase Catalytic Subunit, Chain A, domain 1"/>
    <property type="match status" value="2"/>
</dbReference>
<dbReference type="GO" id="GO:0045742">
    <property type="term" value="P:positive regulation of epidermal growth factor receptor signaling pathway"/>
    <property type="evidence" value="ECO:0007669"/>
    <property type="project" value="TreeGrafter"/>
</dbReference>
<evidence type="ECO:0000313" key="4">
    <source>
        <dbReference type="Proteomes" id="UP001378592"/>
    </source>
</evidence>
<feature type="domain" description="Ras-associating" evidence="2">
    <location>
        <begin position="48"/>
        <end position="136"/>
    </location>
</feature>
<evidence type="ECO:0000259" key="2">
    <source>
        <dbReference type="PROSITE" id="PS50200"/>
    </source>
</evidence>
<dbReference type="FunFam" id="3.10.20.90:FF:000295">
    <property type="entry name" value="AGAP008705-PA"/>
    <property type="match status" value="1"/>
</dbReference>
<dbReference type="SMART" id="SM00314">
    <property type="entry name" value="RA"/>
    <property type="match status" value="2"/>
</dbReference>
<dbReference type="GO" id="GO:0007165">
    <property type="term" value="P:signal transduction"/>
    <property type="evidence" value="ECO:0007669"/>
    <property type="project" value="InterPro"/>
</dbReference>
<accession>A0AAN9W0D1</accession>
<reference evidence="3 4" key="1">
    <citation type="submission" date="2024-03" db="EMBL/GenBank/DDBJ databases">
        <title>The genome assembly and annotation of the cricket Gryllus longicercus Weissman &amp; Gray.</title>
        <authorList>
            <person name="Szrajer S."/>
            <person name="Gray D."/>
            <person name="Ylla G."/>
        </authorList>
    </citation>
    <scope>NUCLEOTIDE SEQUENCE [LARGE SCALE GENOMIC DNA]</scope>
    <source>
        <strain evidence="3">DAG 2021-001</strain>
        <tissue evidence="3">Whole body minus gut</tissue>
    </source>
</reference>
<dbReference type="SUPFAM" id="SSF54236">
    <property type="entry name" value="Ubiquitin-like"/>
    <property type="match status" value="2"/>
</dbReference>
<proteinExistence type="predicted"/>
<dbReference type="InterPro" id="IPR000159">
    <property type="entry name" value="RA_dom"/>
</dbReference>
<dbReference type="AlphaFoldDB" id="A0AAN9W0D1"/>
<dbReference type="PANTHER" id="PTHR21298:SF2">
    <property type="entry name" value="GH01721P"/>
    <property type="match status" value="1"/>
</dbReference>
<dbReference type="InterPro" id="IPR029071">
    <property type="entry name" value="Ubiquitin-like_domsf"/>
</dbReference>
<name>A0AAN9W0D1_9ORTH</name>
<dbReference type="PANTHER" id="PTHR21298">
    <property type="entry name" value="GH01721P"/>
    <property type="match status" value="1"/>
</dbReference>
<sequence>MLKHVHLSPLRSRADTLSLSSTASYSSLSPEPLSSRSSSYSSLSEAAPTTTIKVYARCLRLDIEYKTLSISFQTTSREVVASLLSKYRMRHRDPKLFYLTMEVTVRKAGMRTVLVLDEEARPAALQSCHPRGDSRFSLQMRRGGLVKIYDSVLMPGSLYKSLLVSERTTVDDLLQLLLNCYGSQERVEQFSLYEVCRSQEYQRKLHPDDCPLRVQQCWPSPGEFHFLVRRNVQDLGFRPRRKAPWTPELPPIPSSSRQLPTDGPSSLCDLSKHRSSTSCSEPTYDTYYFI</sequence>
<organism evidence="3 4">
    <name type="scientific">Gryllus longicercus</name>
    <dbReference type="NCBI Taxonomy" id="2509291"/>
    <lineage>
        <taxon>Eukaryota</taxon>
        <taxon>Metazoa</taxon>
        <taxon>Ecdysozoa</taxon>
        <taxon>Arthropoda</taxon>
        <taxon>Hexapoda</taxon>
        <taxon>Insecta</taxon>
        <taxon>Pterygota</taxon>
        <taxon>Neoptera</taxon>
        <taxon>Polyneoptera</taxon>
        <taxon>Orthoptera</taxon>
        <taxon>Ensifera</taxon>
        <taxon>Gryllidea</taxon>
        <taxon>Grylloidea</taxon>
        <taxon>Gryllidae</taxon>
        <taxon>Gryllinae</taxon>
        <taxon>Gryllus</taxon>
    </lineage>
</organism>
<feature type="domain" description="Ras-associating" evidence="2">
    <location>
        <begin position="142"/>
        <end position="233"/>
    </location>
</feature>
<dbReference type="Proteomes" id="UP001378592">
    <property type="component" value="Unassembled WGS sequence"/>
</dbReference>
<comment type="caution">
    <text evidence="3">The sequence shown here is derived from an EMBL/GenBank/DDBJ whole genome shotgun (WGS) entry which is preliminary data.</text>
</comment>
<dbReference type="EMBL" id="JAZDUA010000138">
    <property type="protein sequence ID" value="KAK7866733.1"/>
    <property type="molecule type" value="Genomic_DNA"/>
</dbReference>
<gene>
    <name evidence="3" type="ORF">R5R35_003153</name>
</gene>
<dbReference type="GO" id="GO:0045743">
    <property type="term" value="P:positive regulation of fibroblast growth factor receptor signaling pathway"/>
    <property type="evidence" value="ECO:0007669"/>
    <property type="project" value="TreeGrafter"/>
</dbReference>
<keyword evidence="4" id="KW-1185">Reference proteome</keyword>
<evidence type="ECO:0000313" key="3">
    <source>
        <dbReference type="EMBL" id="KAK7866733.1"/>
    </source>
</evidence>
<dbReference type="PROSITE" id="PS50200">
    <property type="entry name" value="RA"/>
    <property type="match status" value="2"/>
</dbReference>
<evidence type="ECO:0000256" key="1">
    <source>
        <dbReference type="SAM" id="MobiDB-lite"/>
    </source>
</evidence>
<protein>
    <recommendedName>
        <fullName evidence="2">Ras-associating domain-containing protein</fullName>
    </recommendedName>
</protein>